<keyword evidence="2" id="KW-1185">Reference proteome</keyword>
<dbReference type="Proteomes" id="UP000596661">
    <property type="component" value="Chromosome 9"/>
</dbReference>
<protein>
    <submittedName>
        <fullName evidence="1">Uncharacterized protein</fullName>
    </submittedName>
</protein>
<sequence>MSDHSWGWYIESQNTEEQWADVSELCIAAFYDEFLERVEFKAGNGKSILYCNISGVGMSLCHMYSLICQNMFYKVYFIKND</sequence>
<dbReference type="EMBL" id="UZAU01000728">
    <property type="status" value="NOT_ANNOTATED_CDS"/>
    <property type="molecule type" value="Genomic_DNA"/>
</dbReference>
<evidence type="ECO:0000313" key="1">
    <source>
        <dbReference type="EnsemblPlants" id="cds.novel_model_6543_5bd9a17a"/>
    </source>
</evidence>
<accession>A0A803R915</accession>
<reference evidence="1" key="1">
    <citation type="submission" date="2018-11" db="EMBL/GenBank/DDBJ databases">
        <authorList>
            <person name="Grassa J C."/>
        </authorList>
    </citation>
    <scope>NUCLEOTIDE SEQUENCE [LARGE SCALE GENOMIC DNA]</scope>
</reference>
<evidence type="ECO:0000313" key="2">
    <source>
        <dbReference type="Proteomes" id="UP000596661"/>
    </source>
</evidence>
<proteinExistence type="predicted"/>
<dbReference type="AlphaFoldDB" id="A0A803R915"/>
<dbReference type="EnsemblPlants" id="novel_model_6543_5bd9a17a">
    <property type="protein sequence ID" value="cds.novel_model_6543_5bd9a17a"/>
    <property type="gene ID" value="novel_gene_3439_5bd9a17a"/>
</dbReference>
<organism evidence="1 2">
    <name type="scientific">Cannabis sativa</name>
    <name type="common">Hemp</name>
    <name type="synonym">Marijuana</name>
    <dbReference type="NCBI Taxonomy" id="3483"/>
    <lineage>
        <taxon>Eukaryota</taxon>
        <taxon>Viridiplantae</taxon>
        <taxon>Streptophyta</taxon>
        <taxon>Embryophyta</taxon>
        <taxon>Tracheophyta</taxon>
        <taxon>Spermatophyta</taxon>
        <taxon>Magnoliopsida</taxon>
        <taxon>eudicotyledons</taxon>
        <taxon>Gunneridae</taxon>
        <taxon>Pentapetalae</taxon>
        <taxon>rosids</taxon>
        <taxon>fabids</taxon>
        <taxon>Rosales</taxon>
        <taxon>Cannabaceae</taxon>
        <taxon>Cannabis</taxon>
    </lineage>
</organism>
<dbReference type="Gramene" id="novel_model_6543_5bd9a17a">
    <property type="protein sequence ID" value="cds.novel_model_6543_5bd9a17a"/>
    <property type="gene ID" value="novel_gene_3439_5bd9a17a"/>
</dbReference>
<name>A0A803R915_CANSA</name>
<reference evidence="1" key="2">
    <citation type="submission" date="2021-03" db="UniProtKB">
        <authorList>
            <consortium name="EnsemblPlants"/>
        </authorList>
    </citation>
    <scope>IDENTIFICATION</scope>
</reference>